<reference evidence="4" key="1">
    <citation type="journal article" date="2013" name="Stand. Genomic Sci.">
        <title>Complete genome sequence of the halophilic bacterium Spirochaeta africana type strain (Z-7692(T)) from the alkaline Lake Magadi in the East African Rift.</title>
        <authorList>
            <person name="Liolos K."/>
            <person name="Abt B."/>
            <person name="Scheuner C."/>
            <person name="Teshima H."/>
            <person name="Held B."/>
            <person name="Lapidus A."/>
            <person name="Nolan M."/>
            <person name="Lucas S."/>
            <person name="Deshpande S."/>
            <person name="Cheng J.F."/>
            <person name="Tapia R."/>
            <person name="Goodwin L.A."/>
            <person name="Pitluck S."/>
            <person name="Pagani I."/>
            <person name="Ivanova N."/>
            <person name="Mavromatis K."/>
            <person name="Mikhailova N."/>
            <person name="Huntemann M."/>
            <person name="Pati A."/>
            <person name="Chen A."/>
            <person name="Palaniappan K."/>
            <person name="Land M."/>
            <person name="Rohde M."/>
            <person name="Tindall B.J."/>
            <person name="Detter J.C."/>
            <person name="Goker M."/>
            <person name="Bristow J."/>
            <person name="Eisen J.A."/>
            <person name="Markowitz V."/>
            <person name="Hugenholtz P."/>
            <person name="Woyke T."/>
            <person name="Klenk H.P."/>
            <person name="Kyrpides N.C."/>
        </authorList>
    </citation>
    <scope>NUCLEOTIDE SEQUENCE</scope>
    <source>
        <strain evidence="4">ATCC 700263 / DSM 8902 / Z-7692</strain>
    </source>
</reference>
<dbReference type="Pfam" id="PF07664">
    <property type="entry name" value="FeoB_C"/>
    <property type="match status" value="1"/>
</dbReference>
<dbReference type="PATRIC" id="fig|889378.3.peg.1176"/>
<evidence type="ECO:0000259" key="2">
    <source>
        <dbReference type="PROSITE" id="PS51711"/>
    </source>
</evidence>
<dbReference type="InterPro" id="IPR006073">
    <property type="entry name" value="GTP-bd"/>
</dbReference>
<feature type="transmembrane region" description="Helical" evidence="1">
    <location>
        <begin position="271"/>
        <end position="294"/>
    </location>
</feature>
<gene>
    <name evidence="3" type="ordered locus">Spiaf_1176</name>
</gene>
<dbReference type="InterPro" id="IPR005225">
    <property type="entry name" value="Small_GTP-bd"/>
</dbReference>
<dbReference type="InterPro" id="IPR027417">
    <property type="entry name" value="P-loop_NTPase"/>
</dbReference>
<keyword evidence="1" id="KW-1133">Transmembrane helix</keyword>
<dbReference type="InterPro" id="IPR011640">
    <property type="entry name" value="Fe2_transport_prot_B_C"/>
</dbReference>
<feature type="transmembrane region" description="Helical" evidence="1">
    <location>
        <begin position="345"/>
        <end position="367"/>
    </location>
</feature>
<dbReference type="GO" id="GO:0015093">
    <property type="term" value="F:ferrous iron transmembrane transporter activity"/>
    <property type="evidence" value="ECO:0007669"/>
    <property type="project" value="InterPro"/>
</dbReference>
<evidence type="ECO:0000313" key="3">
    <source>
        <dbReference type="EMBL" id="AFG37255.1"/>
    </source>
</evidence>
<dbReference type="Pfam" id="PF02421">
    <property type="entry name" value="FeoB_N"/>
    <property type="match status" value="1"/>
</dbReference>
<keyword evidence="4" id="KW-1185">Reference proteome</keyword>
<dbReference type="PROSITE" id="PS51711">
    <property type="entry name" value="G_FEOB"/>
    <property type="match status" value="1"/>
</dbReference>
<dbReference type="AlphaFoldDB" id="H9UIB2"/>
<dbReference type="Pfam" id="PF07670">
    <property type="entry name" value="Gate"/>
    <property type="match status" value="2"/>
</dbReference>
<feature type="domain" description="FeoB-type G" evidence="2">
    <location>
        <begin position="24"/>
        <end position="184"/>
    </location>
</feature>
<proteinExistence type="predicted"/>
<feature type="transmembrane region" description="Helical" evidence="1">
    <location>
        <begin position="465"/>
        <end position="493"/>
    </location>
</feature>
<dbReference type="Gene3D" id="3.40.50.300">
    <property type="entry name" value="P-loop containing nucleotide triphosphate hydrolases"/>
    <property type="match status" value="1"/>
</dbReference>
<dbReference type="InterPro" id="IPR030389">
    <property type="entry name" value="G_FEOB_dom"/>
</dbReference>
<keyword evidence="1" id="KW-0812">Transmembrane</keyword>
<dbReference type="PRINTS" id="PR00326">
    <property type="entry name" value="GTP1OBG"/>
</dbReference>
<dbReference type="HOGENOM" id="CLU_013350_6_0_12"/>
<dbReference type="GO" id="GO:0005886">
    <property type="term" value="C:plasma membrane"/>
    <property type="evidence" value="ECO:0007669"/>
    <property type="project" value="TreeGrafter"/>
</dbReference>
<feature type="transmembrane region" description="Helical" evidence="1">
    <location>
        <begin position="240"/>
        <end position="259"/>
    </location>
</feature>
<evidence type="ECO:0000256" key="1">
    <source>
        <dbReference type="SAM" id="Phobius"/>
    </source>
</evidence>
<feature type="transmembrane region" description="Helical" evidence="1">
    <location>
        <begin position="566"/>
        <end position="593"/>
    </location>
</feature>
<dbReference type="PANTHER" id="PTHR43185">
    <property type="entry name" value="FERROUS IRON TRANSPORT PROTEIN B"/>
    <property type="match status" value="1"/>
</dbReference>
<dbReference type="NCBIfam" id="TIGR00231">
    <property type="entry name" value="small_GTP"/>
    <property type="match status" value="1"/>
</dbReference>
<organism evidence="3 4">
    <name type="scientific">Spirochaeta africana (strain ATCC 700263 / DSM 8902 / Z-7692)</name>
    <dbReference type="NCBI Taxonomy" id="889378"/>
    <lineage>
        <taxon>Bacteria</taxon>
        <taxon>Pseudomonadati</taxon>
        <taxon>Spirochaetota</taxon>
        <taxon>Spirochaetia</taxon>
        <taxon>Spirochaetales</taxon>
        <taxon>Spirochaetaceae</taxon>
        <taxon>Spirochaeta</taxon>
    </lineage>
</organism>
<feature type="transmembrane region" description="Helical" evidence="1">
    <location>
        <begin position="409"/>
        <end position="428"/>
    </location>
</feature>
<feature type="transmembrane region" description="Helical" evidence="1">
    <location>
        <begin position="306"/>
        <end position="325"/>
    </location>
</feature>
<feature type="transmembrane region" description="Helical" evidence="1">
    <location>
        <begin position="379"/>
        <end position="403"/>
    </location>
</feature>
<dbReference type="OrthoDB" id="9809127at2"/>
<keyword evidence="1" id="KW-0472">Membrane</keyword>
<dbReference type="GO" id="GO:0005525">
    <property type="term" value="F:GTP binding"/>
    <property type="evidence" value="ECO:0007669"/>
    <property type="project" value="InterPro"/>
</dbReference>
<name>H9UIB2_SPIAZ</name>
<protein>
    <submittedName>
        <fullName evidence="3">Small GTP-binding protein domain protein</fullName>
    </submittedName>
</protein>
<dbReference type="eggNOG" id="COG0370">
    <property type="taxonomic scope" value="Bacteria"/>
</dbReference>
<dbReference type="STRING" id="889378.Spiaf_1176"/>
<feature type="transmembrane region" description="Helical" evidence="1">
    <location>
        <begin position="499"/>
        <end position="518"/>
    </location>
</feature>
<dbReference type="InterPro" id="IPR050860">
    <property type="entry name" value="FeoB_GTPase"/>
</dbReference>
<dbReference type="SUPFAM" id="SSF52540">
    <property type="entry name" value="P-loop containing nucleoside triphosphate hydrolases"/>
    <property type="match status" value="1"/>
</dbReference>
<accession>H9UIB2</accession>
<dbReference type="KEGG" id="sfc:Spiaf_1176"/>
<dbReference type="InterPro" id="IPR011642">
    <property type="entry name" value="Gate_dom"/>
</dbReference>
<dbReference type="EMBL" id="CP003282">
    <property type="protein sequence ID" value="AFG37255.1"/>
    <property type="molecule type" value="Genomic_DNA"/>
</dbReference>
<dbReference type="PANTHER" id="PTHR43185:SF1">
    <property type="entry name" value="FE(2+) TRANSPORTER FEOB"/>
    <property type="match status" value="1"/>
</dbReference>
<feature type="transmembrane region" description="Helical" evidence="1">
    <location>
        <begin position="538"/>
        <end position="560"/>
    </location>
</feature>
<evidence type="ECO:0000313" key="4">
    <source>
        <dbReference type="Proteomes" id="UP000007383"/>
    </source>
</evidence>
<sequence>MGRRHSCHRCNQSCGPGTAASAGNHRVLLMGMPNVGKSVLFGKLTGLNVAAANFAGTTVEYTAGTATFGGQHCELQDVPGTYSLQAGNQAEQVAVQMLNDTPDAVIVVLDALNLEAGLALLLQIQRFGIPTIAAVNRIDLVDPDTINLEHLERHLHGIRCVAVSAVSGQGLATLRQVTAEQLTYNAPSRNKEPELEDFDPWPAAEAAAADALGGSDGHSHTSVRRTWDHRLVAPMPGIPIALAVMAAVFTVVIGAGMGFRRFVLLPLLRGALFPAITTWISALPLPDAATAILIGDYGVLIKGIEWPFALVFPYVISFYAAFALLEDSGYLPRLAALLDGIFRRLGIGGSSVIPLLLGYGCGIPAIMATRALPSRKQRLIVTWLVCLSVPCVSQTGAFIALLAEYSLGLLGLVFLISIAVMITAGLLLDSLLPGASPGIVLELPPLLPPNGRIIGKKIWMRAHSYLYDGAAPMIVAILAAAVLYELGILYWIGTAMEPLVTRLLLLPSEASVPLLMGIVRRELTVLPLLDMQLSTIQLLTGSVVALLYIPCIAMVVTVARELGIKIAIAVLAGTTLTAFAGGTVVAQLGGILLH</sequence>
<dbReference type="Proteomes" id="UP000007383">
    <property type="component" value="Chromosome"/>
</dbReference>